<sequence>MIDDLTKLAEELGAARRAAAEVRGTAESDDGLVRAVVDGDGGLVELELDPRIYRTPDSSALAGVIKETIGDALEDAARQAFAVVRKVLPTAEQDQIPIEPVLAELRKRNGGNDSWPR</sequence>
<dbReference type="OrthoDB" id="3625992at2"/>
<proteinExistence type="predicted"/>
<name>A0A4R0KD87_9ACTN</name>
<dbReference type="InterPro" id="IPR004401">
    <property type="entry name" value="YbaB/EbfC"/>
</dbReference>
<comment type="caution">
    <text evidence="1">The sequence shown here is derived from an EMBL/GenBank/DDBJ whole genome shotgun (WGS) entry which is preliminary data.</text>
</comment>
<evidence type="ECO:0000313" key="1">
    <source>
        <dbReference type="EMBL" id="TCC58283.1"/>
    </source>
</evidence>
<dbReference type="InterPro" id="IPR036894">
    <property type="entry name" value="YbaB-like_sf"/>
</dbReference>
<evidence type="ECO:0000313" key="2">
    <source>
        <dbReference type="Proteomes" id="UP000291144"/>
    </source>
</evidence>
<dbReference type="GO" id="GO:0003677">
    <property type="term" value="F:DNA binding"/>
    <property type="evidence" value="ECO:0007669"/>
    <property type="project" value="UniProtKB-KW"/>
</dbReference>
<dbReference type="Pfam" id="PF02575">
    <property type="entry name" value="YbaB_DNA_bd"/>
    <property type="match status" value="1"/>
</dbReference>
<protein>
    <submittedName>
        <fullName evidence="1">YbaB/EbfC family DNA-binding protein</fullName>
    </submittedName>
</protein>
<dbReference type="EMBL" id="SJKB01000009">
    <property type="protein sequence ID" value="TCC58283.1"/>
    <property type="molecule type" value="Genomic_DNA"/>
</dbReference>
<dbReference type="SUPFAM" id="SSF82607">
    <property type="entry name" value="YbaB-like"/>
    <property type="match status" value="1"/>
</dbReference>
<gene>
    <name evidence="1" type="ORF">E0H73_28640</name>
</gene>
<keyword evidence="2" id="KW-1185">Reference proteome</keyword>
<dbReference type="AlphaFoldDB" id="A0A4R0KD87"/>
<dbReference type="RefSeq" id="WP_131361673.1">
    <property type="nucleotide sequence ID" value="NZ_SJKB01000009.1"/>
</dbReference>
<dbReference type="Gene3D" id="3.30.1310.10">
    <property type="entry name" value="Nucleoid-associated protein YbaB-like domain"/>
    <property type="match status" value="1"/>
</dbReference>
<organism evidence="1 2">
    <name type="scientific">Kribbella pittospori</name>
    <dbReference type="NCBI Taxonomy" id="722689"/>
    <lineage>
        <taxon>Bacteria</taxon>
        <taxon>Bacillati</taxon>
        <taxon>Actinomycetota</taxon>
        <taxon>Actinomycetes</taxon>
        <taxon>Propionibacteriales</taxon>
        <taxon>Kribbellaceae</taxon>
        <taxon>Kribbella</taxon>
    </lineage>
</organism>
<reference evidence="1 2" key="1">
    <citation type="submission" date="2019-02" db="EMBL/GenBank/DDBJ databases">
        <title>Kribbella capetownensis sp. nov. and Kribbella speibonae sp. nov., isolated from soil.</title>
        <authorList>
            <person name="Curtis S.M."/>
            <person name="Norton I."/>
            <person name="Everest G.J."/>
            <person name="Meyers P.R."/>
        </authorList>
    </citation>
    <scope>NUCLEOTIDE SEQUENCE [LARGE SCALE GENOMIC DNA]</scope>
    <source>
        <strain evidence="1 2">NRRL B-24813</strain>
    </source>
</reference>
<accession>A0A4R0KD87</accession>
<keyword evidence="1" id="KW-0238">DNA-binding</keyword>
<dbReference type="Proteomes" id="UP000291144">
    <property type="component" value="Unassembled WGS sequence"/>
</dbReference>